<dbReference type="GO" id="GO:0005829">
    <property type="term" value="C:cytosol"/>
    <property type="evidence" value="ECO:0007669"/>
    <property type="project" value="TreeGrafter"/>
</dbReference>
<evidence type="ECO:0000259" key="5">
    <source>
        <dbReference type="PROSITE" id="PS51755"/>
    </source>
</evidence>
<dbReference type="InterPro" id="IPR016032">
    <property type="entry name" value="Sig_transdc_resp-reg_C-effctor"/>
</dbReference>
<dbReference type="Pfam" id="PF00072">
    <property type="entry name" value="Response_reg"/>
    <property type="match status" value="1"/>
</dbReference>
<dbReference type="SMART" id="SM00448">
    <property type="entry name" value="REC"/>
    <property type="match status" value="1"/>
</dbReference>
<dbReference type="CDD" id="cd17624">
    <property type="entry name" value="REC_OmpR_PmrA-like"/>
    <property type="match status" value="1"/>
</dbReference>
<name>A0A1N7NHX0_9PROT</name>
<dbReference type="Gene3D" id="1.10.10.10">
    <property type="entry name" value="Winged helix-like DNA-binding domain superfamily/Winged helix DNA-binding domain"/>
    <property type="match status" value="1"/>
</dbReference>
<keyword evidence="2" id="KW-0597">Phosphoprotein</keyword>
<evidence type="ECO:0000259" key="4">
    <source>
        <dbReference type="PROSITE" id="PS50110"/>
    </source>
</evidence>
<evidence type="ECO:0000256" key="3">
    <source>
        <dbReference type="PROSITE-ProRule" id="PRU01091"/>
    </source>
</evidence>
<protein>
    <submittedName>
        <fullName evidence="6">DNA-binding response regulator, OmpR family, contains REC and winged-helix (WHTH) domain</fullName>
    </submittedName>
</protein>
<evidence type="ECO:0000256" key="2">
    <source>
        <dbReference type="PROSITE-ProRule" id="PRU00169"/>
    </source>
</evidence>
<keyword evidence="7" id="KW-1185">Reference proteome</keyword>
<dbReference type="InterPro" id="IPR001867">
    <property type="entry name" value="OmpR/PhoB-type_DNA-bd"/>
</dbReference>
<dbReference type="Proteomes" id="UP000185678">
    <property type="component" value="Unassembled WGS sequence"/>
</dbReference>
<evidence type="ECO:0000256" key="1">
    <source>
        <dbReference type="ARBA" id="ARBA00023125"/>
    </source>
</evidence>
<gene>
    <name evidence="6" type="ORF">SAMN05421779_105132</name>
</gene>
<dbReference type="InterPro" id="IPR001789">
    <property type="entry name" value="Sig_transdc_resp-reg_receiver"/>
</dbReference>
<keyword evidence="1 3" id="KW-0238">DNA-binding</keyword>
<dbReference type="Gene3D" id="6.10.250.690">
    <property type="match status" value="1"/>
</dbReference>
<dbReference type="SUPFAM" id="SSF46894">
    <property type="entry name" value="C-terminal effector domain of the bipartite response regulators"/>
    <property type="match status" value="1"/>
</dbReference>
<evidence type="ECO:0000313" key="7">
    <source>
        <dbReference type="Proteomes" id="UP000185678"/>
    </source>
</evidence>
<proteinExistence type="predicted"/>
<dbReference type="SUPFAM" id="SSF52172">
    <property type="entry name" value="CheY-like"/>
    <property type="match status" value="1"/>
</dbReference>
<dbReference type="GO" id="GO:0000156">
    <property type="term" value="F:phosphorelay response regulator activity"/>
    <property type="evidence" value="ECO:0007669"/>
    <property type="project" value="TreeGrafter"/>
</dbReference>
<dbReference type="InterPro" id="IPR039420">
    <property type="entry name" value="WalR-like"/>
</dbReference>
<dbReference type="GO" id="GO:0006355">
    <property type="term" value="P:regulation of DNA-templated transcription"/>
    <property type="evidence" value="ECO:0007669"/>
    <property type="project" value="InterPro"/>
</dbReference>
<dbReference type="Pfam" id="PF00486">
    <property type="entry name" value="Trans_reg_C"/>
    <property type="match status" value="1"/>
</dbReference>
<dbReference type="AlphaFoldDB" id="A0A1N7NHX0"/>
<dbReference type="PROSITE" id="PS51755">
    <property type="entry name" value="OMPR_PHOB"/>
    <property type="match status" value="1"/>
</dbReference>
<feature type="DNA-binding region" description="OmpR/PhoB-type" evidence="3">
    <location>
        <begin position="124"/>
        <end position="222"/>
    </location>
</feature>
<dbReference type="PROSITE" id="PS50110">
    <property type="entry name" value="RESPONSE_REGULATORY"/>
    <property type="match status" value="1"/>
</dbReference>
<dbReference type="SMART" id="SM00862">
    <property type="entry name" value="Trans_reg_C"/>
    <property type="match status" value="1"/>
</dbReference>
<feature type="domain" description="OmpR/PhoB-type" evidence="5">
    <location>
        <begin position="124"/>
        <end position="222"/>
    </location>
</feature>
<reference evidence="6 7" key="1">
    <citation type="submission" date="2017-01" db="EMBL/GenBank/DDBJ databases">
        <authorList>
            <person name="Mah S.A."/>
            <person name="Swanson W.J."/>
            <person name="Moy G.W."/>
            <person name="Vacquier V.D."/>
        </authorList>
    </citation>
    <scope>NUCLEOTIDE SEQUENCE [LARGE SCALE GENOMIC DNA]</scope>
    <source>
        <strain evidence="6 7">DSM 11589</strain>
    </source>
</reference>
<organism evidence="6 7">
    <name type="scientific">Insolitispirillum peregrinum</name>
    <dbReference type="NCBI Taxonomy" id="80876"/>
    <lineage>
        <taxon>Bacteria</taxon>
        <taxon>Pseudomonadati</taxon>
        <taxon>Pseudomonadota</taxon>
        <taxon>Alphaproteobacteria</taxon>
        <taxon>Rhodospirillales</taxon>
        <taxon>Novispirillaceae</taxon>
        <taxon>Insolitispirillum</taxon>
    </lineage>
</organism>
<dbReference type="InterPro" id="IPR011006">
    <property type="entry name" value="CheY-like_superfamily"/>
</dbReference>
<dbReference type="Gene3D" id="3.40.50.2300">
    <property type="match status" value="1"/>
</dbReference>
<dbReference type="STRING" id="80876.SAMN05421779_105132"/>
<dbReference type="InterPro" id="IPR036388">
    <property type="entry name" value="WH-like_DNA-bd_sf"/>
</dbReference>
<dbReference type="EMBL" id="FTOA01000005">
    <property type="protein sequence ID" value="SIS97912.1"/>
    <property type="molecule type" value="Genomic_DNA"/>
</dbReference>
<feature type="modified residue" description="4-aspartylphosphate" evidence="2">
    <location>
        <position position="51"/>
    </location>
</feature>
<feature type="domain" description="Response regulatory" evidence="4">
    <location>
        <begin position="2"/>
        <end position="116"/>
    </location>
</feature>
<dbReference type="PANTHER" id="PTHR48111">
    <property type="entry name" value="REGULATOR OF RPOS"/>
    <property type="match status" value="1"/>
</dbReference>
<accession>A0A1N7NHX0</accession>
<sequence length="225" mass="24517">MKILLIEDNRKLAEYAALGLGKAGFVVDAVSTAGDGWEALAVGSYDAVVLDLGLPDRDGMDLLEEMRRKGVACAVLILTARDGVENRVNGLTAGADDYLVKPFAMAELVARLRALERRQGKGLEMTLCYGNVSFDPRTREARVGAIVLTLSRRERDALEYLIRRGGRVITRTALEEALYPMGEELASNAVDVLIHRLRKRLQDAGAAVVIVTMRGVGYMLSVKPS</sequence>
<dbReference type="GO" id="GO:0032993">
    <property type="term" value="C:protein-DNA complex"/>
    <property type="evidence" value="ECO:0007669"/>
    <property type="project" value="TreeGrafter"/>
</dbReference>
<dbReference type="PANTHER" id="PTHR48111:SF36">
    <property type="entry name" value="TRANSCRIPTIONAL REGULATORY PROTEIN CUTR"/>
    <property type="match status" value="1"/>
</dbReference>
<dbReference type="RefSeq" id="WP_076401065.1">
    <property type="nucleotide sequence ID" value="NZ_FTOA01000005.1"/>
</dbReference>
<dbReference type="CDD" id="cd00383">
    <property type="entry name" value="trans_reg_C"/>
    <property type="match status" value="1"/>
</dbReference>
<evidence type="ECO:0000313" key="6">
    <source>
        <dbReference type="EMBL" id="SIS97912.1"/>
    </source>
</evidence>
<dbReference type="OrthoDB" id="9802426at2"/>
<dbReference type="GO" id="GO:0000976">
    <property type="term" value="F:transcription cis-regulatory region binding"/>
    <property type="evidence" value="ECO:0007669"/>
    <property type="project" value="TreeGrafter"/>
</dbReference>